<evidence type="ECO:0000313" key="1">
    <source>
        <dbReference type="EMBL" id="KAK7680165.1"/>
    </source>
</evidence>
<keyword evidence="2" id="KW-1185">Reference proteome</keyword>
<proteinExistence type="predicted"/>
<evidence type="ECO:0000313" key="2">
    <source>
        <dbReference type="Proteomes" id="UP001385951"/>
    </source>
</evidence>
<dbReference type="Proteomes" id="UP001385951">
    <property type="component" value="Unassembled WGS sequence"/>
</dbReference>
<name>A0AAW0FM98_9APHY</name>
<sequence length="234" mass="27344">MIHWLGSPDNFNTSYTERLHIDYAKEAYDATNHKDEFAQMTKWLEHKEKIIHHSQFVQWRVAGKPPLPKYVSLHLPLPPHMKIAKRPLGKVSFDLLERNYHAPYIRDALARYLVQHNNPQATTAQVERLASDFVFHTQRLPVFHKFKLWLGNPNEHRLMSDEFDIIHAYPARKPKEKSKPVVSARFDTVLVHLHTGIGPYQGVKDYRVGQIKIIFTLPPRLILLLHQDQIMGSI</sequence>
<organism evidence="1 2">
    <name type="scientific">Cerrena zonata</name>
    <dbReference type="NCBI Taxonomy" id="2478898"/>
    <lineage>
        <taxon>Eukaryota</taxon>
        <taxon>Fungi</taxon>
        <taxon>Dikarya</taxon>
        <taxon>Basidiomycota</taxon>
        <taxon>Agaricomycotina</taxon>
        <taxon>Agaricomycetes</taxon>
        <taxon>Polyporales</taxon>
        <taxon>Cerrenaceae</taxon>
        <taxon>Cerrena</taxon>
    </lineage>
</organism>
<protein>
    <submittedName>
        <fullName evidence="1">Uncharacterized protein</fullName>
    </submittedName>
</protein>
<dbReference type="EMBL" id="JASBNA010000051">
    <property type="protein sequence ID" value="KAK7680165.1"/>
    <property type="molecule type" value="Genomic_DNA"/>
</dbReference>
<comment type="caution">
    <text evidence="1">The sequence shown here is derived from an EMBL/GenBank/DDBJ whole genome shotgun (WGS) entry which is preliminary data.</text>
</comment>
<dbReference type="AlphaFoldDB" id="A0AAW0FM98"/>
<accession>A0AAW0FM98</accession>
<reference evidence="1 2" key="1">
    <citation type="submission" date="2022-09" db="EMBL/GenBank/DDBJ databases">
        <authorList>
            <person name="Palmer J.M."/>
        </authorList>
    </citation>
    <scope>NUCLEOTIDE SEQUENCE [LARGE SCALE GENOMIC DNA]</scope>
    <source>
        <strain evidence="1 2">DSM 7382</strain>
    </source>
</reference>
<gene>
    <name evidence="1" type="ORF">QCA50_016674</name>
</gene>